<dbReference type="InterPro" id="IPR018545">
    <property type="entry name" value="Btz_dom"/>
</dbReference>
<feature type="compositionally biased region" description="Polar residues" evidence="13">
    <location>
        <begin position="353"/>
        <end position="363"/>
    </location>
</feature>
<keyword evidence="7" id="KW-0509">mRNA transport</keyword>
<proteinExistence type="inferred from homology"/>
<feature type="compositionally biased region" description="Polar residues" evidence="13">
    <location>
        <begin position="1"/>
        <end position="12"/>
    </location>
</feature>
<feature type="domain" description="Btz" evidence="14">
    <location>
        <begin position="211"/>
        <end position="327"/>
    </location>
</feature>
<keyword evidence="11" id="KW-0508">mRNA splicing</keyword>
<dbReference type="GO" id="GO:0006397">
    <property type="term" value="P:mRNA processing"/>
    <property type="evidence" value="ECO:0007669"/>
    <property type="project" value="UniProtKB-KW"/>
</dbReference>
<comment type="similarity">
    <text evidence="3">Belongs to the CASC3 family.</text>
</comment>
<feature type="compositionally biased region" description="Basic and acidic residues" evidence="13">
    <location>
        <begin position="696"/>
        <end position="709"/>
    </location>
</feature>
<keyword evidence="9" id="KW-0694">RNA-binding</keyword>
<name>A0A409WLX5_PSICY</name>
<dbReference type="GO" id="GO:0008380">
    <property type="term" value="P:RNA splicing"/>
    <property type="evidence" value="ECO:0007669"/>
    <property type="project" value="UniProtKB-KW"/>
</dbReference>
<feature type="region of interest" description="Disordered" evidence="13">
    <location>
        <begin position="262"/>
        <end position="299"/>
    </location>
</feature>
<dbReference type="GO" id="GO:0051028">
    <property type="term" value="P:mRNA transport"/>
    <property type="evidence" value="ECO:0007669"/>
    <property type="project" value="UniProtKB-KW"/>
</dbReference>
<dbReference type="STRING" id="93625.A0A409WLX5"/>
<feature type="compositionally biased region" description="Basic residues" evidence="13">
    <location>
        <begin position="159"/>
        <end position="170"/>
    </location>
</feature>
<dbReference type="InParanoid" id="A0A409WLX5"/>
<protein>
    <recommendedName>
        <fullName evidence="14">Btz domain-containing protein</fullName>
    </recommendedName>
</protein>
<organism evidence="15 16">
    <name type="scientific">Psilocybe cyanescens</name>
    <dbReference type="NCBI Taxonomy" id="93625"/>
    <lineage>
        <taxon>Eukaryota</taxon>
        <taxon>Fungi</taxon>
        <taxon>Dikarya</taxon>
        <taxon>Basidiomycota</taxon>
        <taxon>Agaricomycotina</taxon>
        <taxon>Agaricomycetes</taxon>
        <taxon>Agaricomycetidae</taxon>
        <taxon>Agaricales</taxon>
        <taxon>Agaricineae</taxon>
        <taxon>Strophariaceae</taxon>
        <taxon>Psilocybe</taxon>
    </lineage>
</organism>
<feature type="compositionally biased region" description="Acidic residues" evidence="13">
    <location>
        <begin position="45"/>
        <end position="81"/>
    </location>
</feature>
<comment type="subcellular location">
    <subcellularLocation>
        <location evidence="2">Cytoplasm</location>
    </subcellularLocation>
    <subcellularLocation>
        <location evidence="1">Nucleus</location>
    </subcellularLocation>
</comment>
<feature type="compositionally biased region" description="Polar residues" evidence="13">
    <location>
        <begin position="201"/>
        <end position="219"/>
    </location>
</feature>
<dbReference type="GO" id="GO:0005737">
    <property type="term" value="C:cytoplasm"/>
    <property type="evidence" value="ECO:0007669"/>
    <property type="project" value="UniProtKB-SubCell"/>
</dbReference>
<evidence type="ECO:0000256" key="9">
    <source>
        <dbReference type="ARBA" id="ARBA00022884"/>
    </source>
</evidence>
<evidence type="ECO:0000256" key="10">
    <source>
        <dbReference type="ARBA" id="ARBA00023161"/>
    </source>
</evidence>
<feature type="compositionally biased region" description="Basic residues" evidence="13">
    <location>
        <begin position="29"/>
        <end position="39"/>
    </location>
</feature>
<feature type="region of interest" description="Disordered" evidence="13">
    <location>
        <begin position="311"/>
        <end position="363"/>
    </location>
</feature>
<gene>
    <name evidence="15" type="ORF">CVT25_003372</name>
</gene>
<comment type="caution">
    <text evidence="15">The sequence shown here is derived from an EMBL/GenBank/DDBJ whole genome shotgun (WGS) entry which is preliminary data.</text>
</comment>
<evidence type="ECO:0000256" key="3">
    <source>
        <dbReference type="ARBA" id="ARBA00009548"/>
    </source>
</evidence>
<evidence type="ECO:0000256" key="6">
    <source>
        <dbReference type="ARBA" id="ARBA00022664"/>
    </source>
</evidence>
<keyword evidence="10" id="KW-0866">Nonsense-mediated mRNA decay</keyword>
<accession>A0A409WLX5</accession>
<reference evidence="15 16" key="1">
    <citation type="journal article" date="2018" name="Evol. Lett.">
        <title>Horizontal gene cluster transfer increased hallucinogenic mushroom diversity.</title>
        <authorList>
            <person name="Reynolds H.T."/>
            <person name="Vijayakumar V."/>
            <person name="Gluck-Thaler E."/>
            <person name="Korotkin H.B."/>
            <person name="Matheny P.B."/>
            <person name="Slot J.C."/>
        </authorList>
    </citation>
    <scope>NUCLEOTIDE SEQUENCE [LARGE SCALE GENOMIC DNA]</scope>
    <source>
        <strain evidence="15 16">2631</strain>
    </source>
</reference>
<evidence type="ECO:0000256" key="5">
    <source>
        <dbReference type="ARBA" id="ARBA00022490"/>
    </source>
</evidence>
<feature type="region of interest" description="Disordered" evidence="13">
    <location>
        <begin position="146"/>
        <end position="223"/>
    </location>
</feature>
<feature type="compositionally biased region" description="Polar residues" evidence="13">
    <location>
        <begin position="725"/>
        <end position="753"/>
    </location>
</feature>
<dbReference type="GO" id="GO:0003729">
    <property type="term" value="F:mRNA binding"/>
    <property type="evidence" value="ECO:0007669"/>
    <property type="project" value="InterPro"/>
</dbReference>
<dbReference type="GO" id="GO:0006417">
    <property type="term" value="P:regulation of translation"/>
    <property type="evidence" value="ECO:0007669"/>
    <property type="project" value="UniProtKB-KW"/>
</dbReference>
<keyword evidence="16" id="KW-1185">Reference proteome</keyword>
<feature type="region of interest" description="Disordered" evidence="13">
    <location>
        <begin position="415"/>
        <end position="439"/>
    </location>
</feature>
<dbReference type="GO" id="GO:0035145">
    <property type="term" value="C:exon-exon junction complex"/>
    <property type="evidence" value="ECO:0007669"/>
    <property type="project" value="InterPro"/>
</dbReference>
<feature type="compositionally biased region" description="Gly residues" evidence="13">
    <location>
        <begin position="335"/>
        <end position="351"/>
    </location>
</feature>
<feature type="region of interest" description="Disordered" evidence="13">
    <location>
        <begin position="1"/>
        <end position="134"/>
    </location>
</feature>
<dbReference type="Pfam" id="PF09405">
    <property type="entry name" value="Btz"/>
    <property type="match status" value="1"/>
</dbReference>
<evidence type="ECO:0000256" key="2">
    <source>
        <dbReference type="ARBA" id="ARBA00004496"/>
    </source>
</evidence>
<keyword evidence="6" id="KW-0507">mRNA processing</keyword>
<evidence type="ECO:0000256" key="8">
    <source>
        <dbReference type="ARBA" id="ARBA00022845"/>
    </source>
</evidence>
<keyword evidence="5" id="KW-0963">Cytoplasm</keyword>
<feature type="region of interest" description="Disordered" evidence="13">
    <location>
        <begin position="655"/>
        <end position="753"/>
    </location>
</feature>
<evidence type="ECO:0000256" key="11">
    <source>
        <dbReference type="ARBA" id="ARBA00023187"/>
    </source>
</evidence>
<keyword evidence="8" id="KW-0810">Translation regulation</keyword>
<dbReference type="GO" id="GO:0000184">
    <property type="term" value="P:nuclear-transcribed mRNA catabolic process, nonsense-mediated decay"/>
    <property type="evidence" value="ECO:0007669"/>
    <property type="project" value="UniProtKB-KW"/>
</dbReference>
<evidence type="ECO:0000313" key="15">
    <source>
        <dbReference type="EMBL" id="PPQ79489.1"/>
    </source>
</evidence>
<dbReference type="AlphaFoldDB" id="A0A409WLX5"/>
<evidence type="ECO:0000259" key="14">
    <source>
        <dbReference type="Pfam" id="PF09405"/>
    </source>
</evidence>
<dbReference type="Proteomes" id="UP000283269">
    <property type="component" value="Unassembled WGS sequence"/>
</dbReference>
<dbReference type="OrthoDB" id="3361414at2759"/>
<evidence type="ECO:0000256" key="4">
    <source>
        <dbReference type="ARBA" id="ARBA00022448"/>
    </source>
</evidence>
<evidence type="ECO:0000256" key="1">
    <source>
        <dbReference type="ARBA" id="ARBA00004123"/>
    </source>
</evidence>
<sequence>MPSVIPQPSTRTVAKAASLKTRATTAPPKTRRVVRRRGRARGELDSDDEIEREAVTDSDSDDDNLSSDESATDDSDTEPASEDVIPNDRAHLPTPRNSKSPEAVLSEEMPKVNGEAPSFFAPGGDWSEMVADEKVNGPADLPVIEFADFGGQSIPQNAHSRKPKKSNKAKRPTEPRAPGVDSAREISSPVFDRTETALTEPETQLSQPNRISTSQSARQAYQHKLETDPSFVPTIGNFWGHDDRLIDTEFRSLSGWWRGRGRGRGRGFGGRGRGGFQGPQSRVGVEATPPNPADLPPIERAWTHDGFEDMKRKEEKRRAEHQAARNDQASPKRGGPIGGRGAFVAGRGRGGFNSPTATRNASPFSQRGRIRFVGKPELVWTTQHEAFLFFDPILKPRHGQGPAYRVKIPGHQSGIARTSTVPRAPPKASTSKVASEGSEAGDKHFVVRLPKRAGKERQIIVDEKQDETSLEEVFTVRPLLAAAQPIPLPEQTQPSAVVAEIAVGKPSPEVHIQVLPDPDIRSQLEQLSMEPQVPDPKRQAKMEEAVLRHPTTEVGLNVDEPSTIDRPALAPLLTGFTSPPPPPVSQLVSQPSPAFGSPYGYHPQLPPGVAFNQHGMPYEVATGHPVYLQPPTMYNPRPIMPSHFTPSMTFVPSHMHHPSAASPDFLAQPSSHTPPMNGFIDPATGTPIFSFPRQTSRIEIRAPSEESGKSKSTPRTPSGLRTAAPSFQPTRSTSTSEQAYYQQPNSSETAGSLYDNTNRQASMEDANRAGMAGMIPYPPYQQTYYYPEPYGYPQYVDMSQAGQYDMYNMDQAPQGTVYY</sequence>
<keyword evidence="12" id="KW-0539">Nucleus</keyword>
<feature type="compositionally biased region" description="Basic and acidic residues" evidence="13">
    <location>
        <begin position="311"/>
        <end position="324"/>
    </location>
</feature>
<evidence type="ECO:0000256" key="13">
    <source>
        <dbReference type="SAM" id="MobiDB-lite"/>
    </source>
</evidence>
<dbReference type="EMBL" id="NHYD01003373">
    <property type="protein sequence ID" value="PPQ79489.1"/>
    <property type="molecule type" value="Genomic_DNA"/>
</dbReference>
<evidence type="ECO:0000313" key="16">
    <source>
        <dbReference type="Proteomes" id="UP000283269"/>
    </source>
</evidence>
<evidence type="ECO:0000256" key="12">
    <source>
        <dbReference type="ARBA" id="ARBA00023242"/>
    </source>
</evidence>
<feature type="compositionally biased region" description="Gly residues" evidence="13">
    <location>
        <begin position="266"/>
        <end position="277"/>
    </location>
</feature>
<keyword evidence="4" id="KW-0813">Transport</keyword>
<evidence type="ECO:0000256" key="7">
    <source>
        <dbReference type="ARBA" id="ARBA00022816"/>
    </source>
</evidence>